<dbReference type="InterPro" id="IPR001870">
    <property type="entry name" value="B30.2/SPRY"/>
</dbReference>
<sequence>METVSDGDNQPQSLESTWKPLFEKFYKHMEAEIATLSKHLIESQTNLLNERTNLQNEIEHLKTQKELLFPMLTKYENIVNINIGGQIFSTTLQTLTKEECLFSAMFSGRIKIPEQNGTPFIDRDPTHFRIILNYLRTNVFVSPKTDQEVGELALEVEYYQIKSLLKLIRKQTPDGDKILVEKLLFHPIDHHFGVVISEDGLTATTRGGCDASLYAYTNVTWNKGVHYWEIILDTEPGCYAAIGVATTTWNKRGRLGDNSDGWALRIYSVNHTSFEFKGTRHGGASQDYYNGKFLTGTKVGALLDLDKGTLEFVNNGAKNGLCSIFWTRLSFLSYDRCGTDIKMPIGDFKFKTEPVNCDDLTKKLEVL</sequence>
<dbReference type="PROSITE" id="PS50188">
    <property type="entry name" value="B302_SPRY"/>
    <property type="match status" value="1"/>
</dbReference>
<dbReference type="Gene3D" id="2.60.120.920">
    <property type="match status" value="1"/>
</dbReference>
<evidence type="ECO:0000313" key="4">
    <source>
        <dbReference type="EMBL" id="CAF3679078.1"/>
    </source>
</evidence>
<dbReference type="InterPro" id="IPR003131">
    <property type="entry name" value="T1-type_BTB"/>
</dbReference>
<comment type="caution">
    <text evidence="4">The sequence shown here is derived from an EMBL/GenBank/DDBJ whole genome shotgun (WGS) entry which is preliminary data.</text>
</comment>
<protein>
    <recommendedName>
        <fullName evidence="6">BTB domain-containing protein</fullName>
    </recommendedName>
</protein>
<dbReference type="Proteomes" id="UP000682733">
    <property type="component" value="Unassembled WGS sequence"/>
</dbReference>
<dbReference type="SUPFAM" id="SSF49899">
    <property type="entry name" value="Concanavalin A-like lectins/glucanases"/>
    <property type="match status" value="1"/>
</dbReference>
<dbReference type="InterPro" id="IPR045068">
    <property type="entry name" value="BACURD1-3"/>
</dbReference>
<evidence type="ECO:0000313" key="3">
    <source>
        <dbReference type="EMBL" id="CAF0897872.1"/>
    </source>
</evidence>
<gene>
    <name evidence="3" type="ORF">OVA965_LOCUS9467</name>
    <name evidence="4" type="ORF">TMI583_LOCUS9463</name>
</gene>
<dbReference type="EMBL" id="CAJOBA010003351">
    <property type="protein sequence ID" value="CAF3679078.1"/>
    <property type="molecule type" value="Genomic_DNA"/>
</dbReference>
<evidence type="ECO:0000259" key="2">
    <source>
        <dbReference type="PROSITE" id="PS50188"/>
    </source>
</evidence>
<dbReference type="InterPro" id="IPR013320">
    <property type="entry name" value="ConA-like_dom_sf"/>
</dbReference>
<dbReference type="Pfam" id="PF02214">
    <property type="entry name" value="BTB_2"/>
    <property type="match status" value="1"/>
</dbReference>
<dbReference type="InterPro" id="IPR043136">
    <property type="entry name" value="B30.2/SPRY_sf"/>
</dbReference>
<feature type="domain" description="BTB" evidence="1">
    <location>
        <begin position="77"/>
        <end position="144"/>
    </location>
</feature>
<dbReference type="PANTHER" id="PTHR11145:SF8">
    <property type="entry name" value="RE57120P"/>
    <property type="match status" value="1"/>
</dbReference>
<proteinExistence type="predicted"/>
<name>A0A8S2HRL9_9BILA</name>
<dbReference type="InterPro" id="IPR011333">
    <property type="entry name" value="SKP1/BTB/POZ_sf"/>
</dbReference>
<dbReference type="GO" id="GO:0051260">
    <property type="term" value="P:protein homooligomerization"/>
    <property type="evidence" value="ECO:0007669"/>
    <property type="project" value="InterPro"/>
</dbReference>
<dbReference type="InterPro" id="IPR000210">
    <property type="entry name" value="BTB/POZ_dom"/>
</dbReference>
<dbReference type="Pfam" id="PF00622">
    <property type="entry name" value="SPRY"/>
    <property type="match status" value="1"/>
</dbReference>
<dbReference type="EMBL" id="CAJNOK010003350">
    <property type="protein sequence ID" value="CAF0897872.1"/>
    <property type="molecule type" value="Genomic_DNA"/>
</dbReference>
<dbReference type="SUPFAM" id="SSF54695">
    <property type="entry name" value="POZ domain"/>
    <property type="match status" value="1"/>
</dbReference>
<dbReference type="Proteomes" id="UP000677228">
    <property type="component" value="Unassembled WGS sequence"/>
</dbReference>
<dbReference type="SMART" id="SM00225">
    <property type="entry name" value="BTB"/>
    <property type="match status" value="1"/>
</dbReference>
<dbReference type="Gene3D" id="3.30.710.10">
    <property type="entry name" value="Potassium Channel Kv1.1, Chain A"/>
    <property type="match status" value="1"/>
</dbReference>
<dbReference type="AlphaFoldDB" id="A0A8S2HRL9"/>
<feature type="domain" description="B30.2/SPRY" evidence="2">
    <location>
        <begin position="163"/>
        <end position="355"/>
    </location>
</feature>
<evidence type="ECO:0008006" key="6">
    <source>
        <dbReference type="Google" id="ProtNLM"/>
    </source>
</evidence>
<organism evidence="4 5">
    <name type="scientific">Didymodactylos carnosus</name>
    <dbReference type="NCBI Taxonomy" id="1234261"/>
    <lineage>
        <taxon>Eukaryota</taxon>
        <taxon>Metazoa</taxon>
        <taxon>Spiralia</taxon>
        <taxon>Gnathifera</taxon>
        <taxon>Rotifera</taxon>
        <taxon>Eurotatoria</taxon>
        <taxon>Bdelloidea</taxon>
        <taxon>Philodinida</taxon>
        <taxon>Philodinidae</taxon>
        <taxon>Didymodactylos</taxon>
    </lineage>
</organism>
<accession>A0A8S2HRL9</accession>
<reference evidence="4" key="1">
    <citation type="submission" date="2021-02" db="EMBL/GenBank/DDBJ databases">
        <authorList>
            <person name="Nowell W R."/>
        </authorList>
    </citation>
    <scope>NUCLEOTIDE SEQUENCE</scope>
</reference>
<evidence type="ECO:0000259" key="1">
    <source>
        <dbReference type="PROSITE" id="PS50097"/>
    </source>
</evidence>
<dbReference type="PROSITE" id="PS50097">
    <property type="entry name" value="BTB"/>
    <property type="match status" value="1"/>
</dbReference>
<dbReference type="CDD" id="cd11709">
    <property type="entry name" value="SPRY"/>
    <property type="match status" value="1"/>
</dbReference>
<evidence type="ECO:0000313" key="5">
    <source>
        <dbReference type="Proteomes" id="UP000682733"/>
    </source>
</evidence>
<dbReference type="PANTHER" id="PTHR11145">
    <property type="entry name" value="BTB/POZ DOMAIN-CONTAINING ADAPTER FOR CUL3-MEDIATED RHOA DEGRADATION PROTEIN FAMILY MEMBER"/>
    <property type="match status" value="1"/>
</dbReference>
<dbReference type="SMART" id="SM00449">
    <property type="entry name" value="SPRY"/>
    <property type="match status" value="1"/>
</dbReference>
<dbReference type="InterPro" id="IPR003877">
    <property type="entry name" value="SPRY_dom"/>
</dbReference>